<keyword evidence="2" id="KW-1185">Reference proteome</keyword>
<reference evidence="1 2" key="1">
    <citation type="journal article" date="2018" name="Mol. Biol. Evol.">
        <title>Broad Genomic Sampling Reveals a Smut Pathogenic Ancestry of the Fungal Clade Ustilaginomycotina.</title>
        <authorList>
            <person name="Kijpornyongpan T."/>
            <person name="Mondo S.J."/>
            <person name="Barry K."/>
            <person name="Sandor L."/>
            <person name="Lee J."/>
            <person name="Lipzen A."/>
            <person name="Pangilinan J."/>
            <person name="LaButti K."/>
            <person name="Hainaut M."/>
            <person name="Henrissat B."/>
            <person name="Grigoriev I.V."/>
            <person name="Spatafora J.W."/>
            <person name="Aime M.C."/>
        </authorList>
    </citation>
    <scope>NUCLEOTIDE SEQUENCE [LARGE SCALE GENOMIC DNA]</scope>
    <source>
        <strain evidence="1 2">SA 807</strain>
    </source>
</reference>
<name>A0ACD0P482_9BASI</name>
<evidence type="ECO:0000313" key="2">
    <source>
        <dbReference type="Proteomes" id="UP000245626"/>
    </source>
</evidence>
<dbReference type="EMBL" id="KZ819753">
    <property type="protein sequence ID" value="PWN52871.1"/>
    <property type="molecule type" value="Genomic_DNA"/>
</dbReference>
<accession>A0ACD0P482</accession>
<proteinExistence type="predicted"/>
<protein>
    <submittedName>
        <fullName evidence="1">Uncharacterized protein</fullName>
    </submittedName>
</protein>
<evidence type="ECO:0000313" key="1">
    <source>
        <dbReference type="EMBL" id="PWN52871.1"/>
    </source>
</evidence>
<gene>
    <name evidence="1" type="ORF">IE53DRAFT_360432</name>
</gene>
<organism evidence="1 2">
    <name type="scientific">Violaceomyces palustris</name>
    <dbReference type="NCBI Taxonomy" id="1673888"/>
    <lineage>
        <taxon>Eukaryota</taxon>
        <taxon>Fungi</taxon>
        <taxon>Dikarya</taxon>
        <taxon>Basidiomycota</taxon>
        <taxon>Ustilaginomycotina</taxon>
        <taxon>Ustilaginomycetes</taxon>
        <taxon>Violaceomycetales</taxon>
        <taxon>Violaceomycetaceae</taxon>
        <taxon>Violaceomyces</taxon>
    </lineage>
</organism>
<sequence>MHTLINSTRTASELTVSHPSTRSTSRSPSPEPTQTSATSAQANSAARNNLQQAAQAQLKAHEKSILQSARGDHLPYRGPIEQRARFLRLMKGYPPLGSGAEADELSDLEEASELRKDHLVRFGERHIVQIGRRRTLHEEDLSNEEDNELRRPGSEAGSQYSDAEGGPGPFVGGHTGHAQAELARRQAQQAELAVAREAAIAIGGSPDGEMGGADVDLDADIEDMDDD</sequence>
<dbReference type="Proteomes" id="UP000245626">
    <property type="component" value="Unassembled WGS sequence"/>
</dbReference>